<comment type="caution">
    <text evidence="11">The sequence shown here is derived from an EMBL/GenBank/DDBJ whole genome shotgun (WGS) entry which is preliminary data.</text>
</comment>
<dbReference type="Proteomes" id="UP000053326">
    <property type="component" value="Unassembled WGS sequence"/>
</dbReference>
<keyword evidence="6 10" id="KW-0648">Protein biosynthesis</keyword>
<evidence type="ECO:0000256" key="4">
    <source>
        <dbReference type="ARBA" id="ARBA00022741"/>
    </source>
</evidence>
<reference evidence="12" key="1">
    <citation type="journal article" date="2015" name="MBio">
        <title>Genome-Resolved Metagenomic Analysis Reveals Roles for Candidate Phyla and Other Microbial Community Members in Biogeochemical Transformations in Oil Reservoirs.</title>
        <authorList>
            <person name="Hu P."/>
            <person name="Tom L."/>
            <person name="Singh A."/>
            <person name="Thomas B.C."/>
            <person name="Baker B.J."/>
            <person name="Piceno Y.M."/>
            <person name="Andersen G.L."/>
            <person name="Banfield J.F."/>
        </authorList>
    </citation>
    <scope>NUCLEOTIDE SEQUENCE [LARGE SCALE GENOMIC DNA]</scope>
</reference>
<dbReference type="SUPFAM" id="SSF52374">
    <property type="entry name" value="Nucleotidylyl transferase"/>
    <property type="match status" value="1"/>
</dbReference>
<dbReference type="CDD" id="cd00806">
    <property type="entry name" value="TrpRS_core"/>
    <property type="match status" value="1"/>
</dbReference>
<dbReference type="Gene3D" id="1.10.240.10">
    <property type="entry name" value="Tyrosyl-Transfer RNA Synthetase"/>
    <property type="match status" value="1"/>
</dbReference>
<dbReference type="InterPro" id="IPR001412">
    <property type="entry name" value="aa-tRNA-synth_I_CS"/>
</dbReference>
<sequence length="337" mass="38955">MKQGTILSGMRPTGRLHLGHLSVLENWRELQEKYNCYFMVANWHALTTAFDYPKVTVEYTRELVLDWLMVGLDPLKSTIFVQSEVKEHAELHLILSLITPLSWLERCPTYKDQVQHFREQGRDITTYGFLGYPSLMAADILLYKADVVPVGEDQLPHLEFCREVVRRFHHLYKREVFPEPQAYLPELPLVPGLDGRKMSKSYGNEIPLASNPEEITAKVRMMVTDPERIHAIDPGHPDVCTVYAFHRLFSKPVVEDLEKSCKKGEIGCVPCKKRLTSTLIEFLTPYWERRRELERDPDYVWDVLKEGGRRARLKACQTMEEVRAAMGIEIPGQTGNI</sequence>
<dbReference type="GO" id="GO:0005524">
    <property type="term" value="F:ATP binding"/>
    <property type="evidence" value="ECO:0007669"/>
    <property type="project" value="UniProtKB-KW"/>
</dbReference>
<dbReference type="PANTHER" id="PTHR43766">
    <property type="entry name" value="TRYPTOPHAN--TRNA LIGASE, MITOCHONDRIAL"/>
    <property type="match status" value="1"/>
</dbReference>
<dbReference type="NCBIfam" id="TIGR00233">
    <property type="entry name" value="trpS"/>
    <property type="match status" value="1"/>
</dbReference>
<proteinExistence type="inferred from homology"/>
<dbReference type="GO" id="GO:0006436">
    <property type="term" value="P:tryptophanyl-tRNA aminoacylation"/>
    <property type="evidence" value="ECO:0007669"/>
    <property type="project" value="UniProtKB-UniRule"/>
</dbReference>
<organism evidence="11 12">
    <name type="scientific">Thermacetogenium phaeum</name>
    <dbReference type="NCBI Taxonomy" id="85874"/>
    <lineage>
        <taxon>Bacteria</taxon>
        <taxon>Bacillati</taxon>
        <taxon>Bacillota</taxon>
        <taxon>Clostridia</taxon>
        <taxon>Thermoanaerobacterales</taxon>
        <taxon>Thermoanaerobacteraceae</taxon>
        <taxon>Thermacetogenium</taxon>
    </lineage>
</organism>
<dbReference type="PRINTS" id="PR01039">
    <property type="entry name" value="TRNASYNTHTRP"/>
</dbReference>
<dbReference type="InterPro" id="IPR002306">
    <property type="entry name" value="Trp-tRNA-ligase"/>
</dbReference>
<dbReference type="Gene3D" id="3.40.50.620">
    <property type="entry name" value="HUPs"/>
    <property type="match status" value="1"/>
</dbReference>
<keyword evidence="5 10" id="KW-0067">ATP-binding</keyword>
<keyword evidence="3 10" id="KW-0436">Ligase</keyword>
<name>A0A117LB32_9THEO</name>
<evidence type="ECO:0000256" key="8">
    <source>
        <dbReference type="ARBA" id="ARBA00049929"/>
    </source>
</evidence>
<dbReference type="GO" id="GO:0005829">
    <property type="term" value="C:cytosol"/>
    <property type="evidence" value="ECO:0007669"/>
    <property type="project" value="TreeGrafter"/>
</dbReference>
<evidence type="ECO:0000256" key="9">
    <source>
        <dbReference type="NCBIfam" id="TIGR00233"/>
    </source>
</evidence>
<evidence type="ECO:0000256" key="10">
    <source>
        <dbReference type="RuleBase" id="RU363036"/>
    </source>
</evidence>
<protein>
    <recommendedName>
        <fullName evidence="2 9">Tryptophan--tRNA ligase</fullName>
        <ecNumber evidence="2 9">6.1.1.2</ecNumber>
    </recommendedName>
</protein>
<dbReference type="InterPro" id="IPR002305">
    <property type="entry name" value="aa-tRNA-synth_Ic"/>
</dbReference>
<evidence type="ECO:0000313" key="11">
    <source>
        <dbReference type="EMBL" id="KUK36321.1"/>
    </source>
</evidence>
<keyword evidence="7 10" id="KW-0030">Aminoacyl-tRNA synthetase</keyword>
<evidence type="ECO:0000256" key="1">
    <source>
        <dbReference type="ARBA" id="ARBA00005594"/>
    </source>
</evidence>
<dbReference type="Pfam" id="PF00579">
    <property type="entry name" value="tRNA-synt_1b"/>
    <property type="match status" value="1"/>
</dbReference>
<evidence type="ECO:0000256" key="2">
    <source>
        <dbReference type="ARBA" id="ARBA00013161"/>
    </source>
</evidence>
<dbReference type="AlphaFoldDB" id="A0A117LB32"/>
<accession>A0A117LB32</accession>
<comment type="similarity">
    <text evidence="1 10">Belongs to the class-I aminoacyl-tRNA synthetase family.</text>
</comment>
<comment type="catalytic activity">
    <reaction evidence="8">
        <text>tRNA(Trp) + L-tryptophan + ATP = L-tryptophyl-tRNA(Trp) + AMP + diphosphate + H(+)</text>
        <dbReference type="Rhea" id="RHEA:24080"/>
        <dbReference type="Rhea" id="RHEA-COMP:9671"/>
        <dbReference type="Rhea" id="RHEA-COMP:9705"/>
        <dbReference type="ChEBI" id="CHEBI:15378"/>
        <dbReference type="ChEBI" id="CHEBI:30616"/>
        <dbReference type="ChEBI" id="CHEBI:33019"/>
        <dbReference type="ChEBI" id="CHEBI:57912"/>
        <dbReference type="ChEBI" id="CHEBI:78442"/>
        <dbReference type="ChEBI" id="CHEBI:78535"/>
        <dbReference type="ChEBI" id="CHEBI:456215"/>
        <dbReference type="EC" id="6.1.1.2"/>
    </reaction>
</comment>
<keyword evidence="4 10" id="KW-0547">Nucleotide-binding</keyword>
<gene>
    <name evidence="11" type="ORF">XD66_0972</name>
</gene>
<dbReference type="PATRIC" id="fig|85874.4.peg.350"/>
<dbReference type="EC" id="6.1.1.2" evidence="2 9"/>
<evidence type="ECO:0000256" key="7">
    <source>
        <dbReference type="ARBA" id="ARBA00023146"/>
    </source>
</evidence>
<dbReference type="FunFam" id="1.10.240.10:FF:000005">
    <property type="entry name" value="Tryptophan--tRNA ligase"/>
    <property type="match status" value="1"/>
</dbReference>
<evidence type="ECO:0000256" key="6">
    <source>
        <dbReference type="ARBA" id="ARBA00022917"/>
    </source>
</evidence>
<dbReference type="InterPro" id="IPR050203">
    <property type="entry name" value="Trp-tRNA_synthetase"/>
</dbReference>
<dbReference type="InterPro" id="IPR014729">
    <property type="entry name" value="Rossmann-like_a/b/a_fold"/>
</dbReference>
<evidence type="ECO:0000256" key="5">
    <source>
        <dbReference type="ARBA" id="ARBA00022840"/>
    </source>
</evidence>
<dbReference type="GO" id="GO:0004830">
    <property type="term" value="F:tryptophan-tRNA ligase activity"/>
    <property type="evidence" value="ECO:0007669"/>
    <property type="project" value="UniProtKB-UniRule"/>
</dbReference>
<evidence type="ECO:0000313" key="12">
    <source>
        <dbReference type="Proteomes" id="UP000053326"/>
    </source>
</evidence>
<evidence type="ECO:0000256" key="3">
    <source>
        <dbReference type="ARBA" id="ARBA00022598"/>
    </source>
</evidence>
<dbReference type="PANTHER" id="PTHR43766:SF1">
    <property type="entry name" value="TRYPTOPHAN--TRNA LIGASE, MITOCHONDRIAL"/>
    <property type="match status" value="1"/>
</dbReference>
<dbReference type="PROSITE" id="PS00178">
    <property type="entry name" value="AA_TRNA_LIGASE_I"/>
    <property type="match status" value="1"/>
</dbReference>
<dbReference type="EMBL" id="LGFO01000117">
    <property type="protein sequence ID" value="KUK36321.1"/>
    <property type="molecule type" value="Genomic_DNA"/>
</dbReference>